<dbReference type="Pfam" id="PF22190">
    <property type="entry name" value="TTHA0829-like_ACT"/>
    <property type="match status" value="1"/>
</dbReference>
<dbReference type="SUPFAM" id="SSF55021">
    <property type="entry name" value="ACT-like"/>
    <property type="match status" value="1"/>
</dbReference>
<dbReference type="PANTHER" id="PTHR43080">
    <property type="entry name" value="CBS DOMAIN-CONTAINING PROTEIN CBSX3, MITOCHONDRIAL"/>
    <property type="match status" value="1"/>
</dbReference>
<dbReference type="Pfam" id="PF00571">
    <property type="entry name" value="CBS"/>
    <property type="match status" value="2"/>
</dbReference>
<dbReference type="InterPro" id="IPR002912">
    <property type="entry name" value="ACT_dom"/>
</dbReference>
<dbReference type="Proteomes" id="UP000287502">
    <property type="component" value="Chromosome"/>
</dbReference>
<dbReference type="InterPro" id="IPR051257">
    <property type="entry name" value="Diverse_CBS-Domain"/>
</dbReference>
<feature type="domain" description="CBS" evidence="3">
    <location>
        <begin position="81"/>
        <end position="141"/>
    </location>
</feature>
<dbReference type="EMBL" id="CP035108">
    <property type="protein sequence ID" value="QAR33223.1"/>
    <property type="molecule type" value="Genomic_DNA"/>
</dbReference>
<organism evidence="5 6">
    <name type="scientific">Geovibrio thiophilus</name>
    <dbReference type="NCBI Taxonomy" id="139438"/>
    <lineage>
        <taxon>Bacteria</taxon>
        <taxon>Pseudomonadati</taxon>
        <taxon>Deferribacterota</taxon>
        <taxon>Deferribacteres</taxon>
        <taxon>Deferribacterales</taxon>
        <taxon>Geovibrionaceae</taxon>
        <taxon>Geovibrio</taxon>
    </lineage>
</organism>
<dbReference type="CDD" id="cd04584">
    <property type="entry name" value="CBS_pair_AcuB_like"/>
    <property type="match status" value="1"/>
</dbReference>
<name>A0A410JYL7_9BACT</name>
<protein>
    <submittedName>
        <fullName evidence="5">CBS domain-containing protein</fullName>
    </submittedName>
</protein>
<dbReference type="AlphaFoldDB" id="A0A410JYL7"/>
<dbReference type="RefSeq" id="WP_128466509.1">
    <property type="nucleotide sequence ID" value="NZ_CP035108.1"/>
</dbReference>
<proteinExistence type="predicted"/>
<dbReference type="Gene3D" id="3.30.70.260">
    <property type="match status" value="1"/>
</dbReference>
<keyword evidence="1 2" id="KW-0129">CBS domain</keyword>
<evidence type="ECO:0000313" key="6">
    <source>
        <dbReference type="Proteomes" id="UP000287502"/>
    </source>
</evidence>
<evidence type="ECO:0000259" key="4">
    <source>
        <dbReference type="PROSITE" id="PS51671"/>
    </source>
</evidence>
<feature type="domain" description="CBS" evidence="3">
    <location>
        <begin position="7"/>
        <end position="65"/>
    </location>
</feature>
<dbReference type="InterPro" id="IPR045865">
    <property type="entry name" value="ACT-like_dom_sf"/>
</dbReference>
<sequence length="225" mass="25161">MFVKNWMRREVITISPDETILDAKHIMKENGIRRLPVVEKNKLAGIITEKDIKEYSPSKASSLDVYELKRLLAKTLVKDAMNVNVITVHPETPIEKAALILRDKRFGGLPVVNDSGELSGIITAVDLFDIFVESMGFSHQSTRIAILLEDRKGALAEMTRIIDSHELNIVSLATFFLKNTEGGARDVVIRVNGEQSKIDAAVRDLRSADFNLVSIIEMNDIMNDV</sequence>
<feature type="domain" description="ACT" evidence="4">
    <location>
        <begin position="143"/>
        <end position="223"/>
    </location>
</feature>
<dbReference type="SMART" id="SM00116">
    <property type="entry name" value="CBS"/>
    <property type="match status" value="2"/>
</dbReference>
<accession>A0A410JYL7</accession>
<dbReference type="KEGG" id="gtl:EP073_07340"/>
<dbReference type="Gene3D" id="3.10.580.10">
    <property type="entry name" value="CBS-domain"/>
    <property type="match status" value="1"/>
</dbReference>
<gene>
    <name evidence="5" type="ORF">EP073_07340</name>
</gene>
<reference evidence="5 6" key="1">
    <citation type="submission" date="2019-01" db="EMBL/GenBank/DDBJ databases">
        <title>Geovibrio thiophilus DSM 11263, complete genome.</title>
        <authorList>
            <person name="Spring S."/>
            <person name="Bunk B."/>
            <person name="Sproer C."/>
        </authorList>
    </citation>
    <scope>NUCLEOTIDE SEQUENCE [LARGE SCALE GENOMIC DNA]</scope>
    <source>
        <strain evidence="5 6">DSM 11263</strain>
    </source>
</reference>
<dbReference type="PROSITE" id="PS51371">
    <property type="entry name" value="CBS"/>
    <property type="match status" value="2"/>
</dbReference>
<evidence type="ECO:0000256" key="1">
    <source>
        <dbReference type="ARBA" id="ARBA00023122"/>
    </source>
</evidence>
<dbReference type="InterPro" id="IPR000644">
    <property type="entry name" value="CBS_dom"/>
</dbReference>
<evidence type="ECO:0000313" key="5">
    <source>
        <dbReference type="EMBL" id="QAR33223.1"/>
    </source>
</evidence>
<keyword evidence="6" id="KW-1185">Reference proteome</keyword>
<evidence type="ECO:0000256" key="2">
    <source>
        <dbReference type="PROSITE-ProRule" id="PRU00703"/>
    </source>
</evidence>
<dbReference type="PROSITE" id="PS51671">
    <property type="entry name" value="ACT"/>
    <property type="match status" value="1"/>
</dbReference>
<dbReference type="SUPFAM" id="SSF54631">
    <property type="entry name" value="CBS-domain pair"/>
    <property type="match status" value="1"/>
</dbReference>
<dbReference type="OrthoDB" id="9802114at2"/>
<dbReference type="PANTHER" id="PTHR43080:SF2">
    <property type="entry name" value="CBS DOMAIN-CONTAINING PROTEIN"/>
    <property type="match status" value="1"/>
</dbReference>
<evidence type="ECO:0000259" key="3">
    <source>
        <dbReference type="PROSITE" id="PS51371"/>
    </source>
</evidence>
<dbReference type="InterPro" id="IPR046342">
    <property type="entry name" value="CBS_dom_sf"/>
</dbReference>